<evidence type="ECO:0000313" key="5">
    <source>
        <dbReference type="EMBL" id="KAL2613445.1"/>
    </source>
</evidence>
<dbReference type="Proteomes" id="UP001605036">
    <property type="component" value="Unassembled WGS sequence"/>
</dbReference>
<dbReference type="SUPFAM" id="SSF53098">
    <property type="entry name" value="Ribonuclease H-like"/>
    <property type="match status" value="1"/>
</dbReference>
<evidence type="ECO:0000256" key="3">
    <source>
        <dbReference type="SAM" id="Coils"/>
    </source>
</evidence>
<proteinExistence type="inferred from homology"/>
<comment type="similarity">
    <text evidence="2">Belongs to the CAF1 family.</text>
</comment>
<dbReference type="Pfam" id="PF04857">
    <property type="entry name" value="CAF1"/>
    <property type="match status" value="1"/>
</dbReference>
<dbReference type="InterPro" id="IPR051181">
    <property type="entry name" value="CAF1_poly(A)_ribonucleases"/>
</dbReference>
<reference evidence="5 6" key="1">
    <citation type="submission" date="2024-09" db="EMBL/GenBank/DDBJ databases">
        <title>Chromosome-scale assembly of Riccia fluitans.</title>
        <authorList>
            <person name="Paukszto L."/>
            <person name="Sawicki J."/>
            <person name="Karawczyk K."/>
            <person name="Piernik-Szablinska J."/>
            <person name="Szczecinska M."/>
            <person name="Mazdziarz M."/>
        </authorList>
    </citation>
    <scope>NUCLEOTIDE SEQUENCE [LARGE SCALE GENOMIC DNA]</scope>
    <source>
        <strain evidence="5">Rf_01</strain>
        <tissue evidence="5">Aerial parts of the thallus</tissue>
    </source>
</reference>
<feature type="compositionally biased region" description="Basic and acidic residues" evidence="4">
    <location>
        <begin position="796"/>
        <end position="809"/>
    </location>
</feature>
<dbReference type="InterPro" id="IPR006941">
    <property type="entry name" value="RNase_CAF1"/>
</dbReference>
<evidence type="ECO:0000256" key="1">
    <source>
        <dbReference type="ARBA" id="ARBA00001968"/>
    </source>
</evidence>
<feature type="region of interest" description="Disordered" evidence="4">
    <location>
        <begin position="737"/>
        <end position="834"/>
    </location>
</feature>
<dbReference type="Gene3D" id="3.30.420.10">
    <property type="entry name" value="Ribonuclease H-like superfamily/Ribonuclease H"/>
    <property type="match status" value="2"/>
</dbReference>
<dbReference type="AlphaFoldDB" id="A0ABD1XWW4"/>
<evidence type="ECO:0000256" key="4">
    <source>
        <dbReference type="SAM" id="MobiDB-lite"/>
    </source>
</evidence>
<protein>
    <submittedName>
        <fullName evidence="5">Uncharacterized protein</fullName>
    </submittedName>
</protein>
<feature type="compositionally biased region" description="Basic and acidic residues" evidence="4">
    <location>
        <begin position="758"/>
        <end position="770"/>
    </location>
</feature>
<gene>
    <name evidence="5" type="ORF">R1flu_025137</name>
</gene>
<keyword evidence="3" id="KW-0175">Coiled coil</keyword>
<dbReference type="PANTHER" id="PTHR15092:SF22">
    <property type="entry name" value="POLY(A)-SPECIFIC RIBONUCLEASE PNLDC1"/>
    <property type="match status" value="1"/>
</dbReference>
<dbReference type="PANTHER" id="PTHR15092">
    <property type="entry name" value="POLY A -SPECIFIC RIBONUCLEASE/TARGET OF EGR1, MEMBER 1"/>
    <property type="match status" value="1"/>
</dbReference>
<dbReference type="InterPro" id="IPR036397">
    <property type="entry name" value="RNaseH_sf"/>
</dbReference>
<comment type="caution">
    <text evidence="5">The sequence shown here is derived from an EMBL/GenBank/DDBJ whole genome shotgun (WGS) entry which is preliminary data.</text>
</comment>
<accession>A0ABD1XWW4</accession>
<feature type="coiled-coil region" evidence="3">
    <location>
        <begin position="353"/>
        <end position="380"/>
    </location>
</feature>
<comment type="cofactor">
    <cofactor evidence="1">
        <name>a divalent metal cation</name>
        <dbReference type="ChEBI" id="CHEBI:60240"/>
    </cofactor>
</comment>
<evidence type="ECO:0000313" key="6">
    <source>
        <dbReference type="Proteomes" id="UP001605036"/>
    </source>
</evidence>
<dbReference type="InterPro" id="IPR012337">
    <property type="entry name" value="RNaseH-like_sf"/>
</dbReference>
<feature type="compositionally biased region" description="Low complexity" evidence="4">
    <location>
        <begin position="281"/>
        <end position="290"/>
    </location>
</feature>
<feature type="region of interest" description="Disordered" evidence="4">
    <location>
        <begin position="848"/>
        <end position="876"/>
    </location>
</feature>
<feature type="region of interest" description="Disordered" evidence="4">
    <location>
        <begin position="244"/>
        <end position="304"/>
    </location>
</feature>
<feature type="compositionally biased region" description="Basic and acidic residues" evidence="4">
    <location>
        <begin position="821"/>
        <end position="834"/>
    </location>
</feature>
<name>A0ABD1XWW4_9MARC</name>
<feature type="compositionally biased region" description="Basic and acidic residues" evidence="4">
    <location>
        <begin position="271"/>
        <end position="280"/>
    </location>
</feature>
<feature type="compositionally biased region" description="Polar residues" evidence="4">
    <location>
        <begin position="784"/>
        <end position="795"/>
    </location>
</feature>
<keyword evidence="6" id="KW-1185">Reference proteome</keyword>
<feature type="compositionally biased region" description="Basic and acidic residues" evidence="4">
    <location>
        <begin position="864"/>
        <end position="876"/>
    </location>
</feature>
<dbReference type="EMBL" id="JBHFFA010000007">
    <property type="protein sequence ID" value="KAL2613445.1"/>
    <property type="molecule type" value="Genomic_DNA"/>
</dbReference>
<sequence length="876" mass="98311">MARSRLLLPSIKAIRVWAQPLTYSAAVASSRPRFYSYSAPRSRPIVMANVTKANFWETYEQLVVHLQNADFVALDFEMTGVETTPWRRHSELDTCDTRYLHIKHSAESFAVWQCGVCPFKWDERGQKFVAYPYNFFLFPRNELPVEMPARSYFCQTASLEFLAKHRFDFNTTVNSGISYLSREQEKVARQKLGLTEEAQQWKRVHAEVEPEIPLTRVGDVVFSEKIRVQLGQWRDGLLRNHRWRLGDPGGGGGSSSHGNSFSQTETLVNERTNEGLKDIRSASADSPSSSSRDKDRTGDGSLKSQRPCYTVDIHGYNQGRLVKQVLRKHFPDLVAVVIDKPHNEDGKQVKVFFTTSKEDKRELEEELEEENRKKLEAVVAQAVGFRKVIDAIEASKIPLIGHNCLLDLAHLHDKFLGSLPSNIKAFSASISRHFPCVLDTKYLLKTEPSLREANSRSTSLAIVYQQLCQGFLDHEGIPQRFHSGKPRIVTKPFSRVKVEFATELQRYSGGTDTGLKHEAGFDAYMTGAIFAQICHLLRVDLATLRSLTENAMSKTSSRSGFASYANLLMLQTYKGQLALDLRTGTEALGDRAPRGPQAPHYRLLNRENVVLVWGVPSKIQEHILKKMVQNVFAKEKRLANVSIVYVDESSAFVEFRSAQIVEAFMRAFEAALVNNWDPDSLLDLRDFKIAKFAAYERICRSPLSTETLGISADLLRIGHFDELMAVKKNRVEITEARAGTQQEASNSGISTSAVSEEEPGKEATADRDSSPEEGQILADDFRSPSGSTLVLSTAKSHGDADSKGSEKDIPSTGIDAESEDLEHTVGGELDNRRLDLSSSYSNWMKRVFDEDEGSSLAPPKRRRFLENPREDGVGNS</sequence>
<evidence type="ECO:0000256" key="2">
    <source>
        <dbReference type="ARBA" id="ARBA00008372"/>
    </source>
</evidence>
<feature type="compositionally biased region" description="Polar residues" evidence="4">
    <location>
        <begin position="739"/>
        <end position="754"/>
    </location>
</feature>
<organism evidence="5 6">
    <name type="scientific">Riccia fluitans</name>
    <dbReference type="NCBI Taxonomy" id="41844"/>
    <lineage>
        <taxon>Eukaryota</taxon>
        <taxon>Viridiplantae</taxon>
        <taxon>Streptophyta</taxon>
        <taxon>Embryophyta</taxon>
        <taxon>Marchantiophyta</taxon>
        <taxon>Marchantiopsida</taxon>
        <taxon>Marchantiidae</taxon>
        <taxon>Marchantiales</taxon>
        <taxon>Ricciaceae</taxon>
        <taxon>Riccia</taxon>
    </lineage>
</organism>